<dbReference type="GeneID" id="19277297"/>
<evidence type="ECO:0000313" key="3">
    <source>
        <dbReference type="Proteomes" id="UP000030651"/>
    </source>
</evidence>
<dbReference type="PROSITE" id="PS51858">
    <property type="entry name" value="PPPDE"/>
    <property type="match status" value="1"/>
</dbReference>
<dbReference type="InterPro" id="IPR008580">
    <property type="entry name" value="PPPDE_dom"/>
</dbReference>
<name>W3WN50_PESFW</name>
<keyword evidence="3" id="KW-1185">Reference proteome</keyword>
<dbReference type="InParanoid" id="W3WN50"/>
<evidence type="ECO:0000313" key="2">
    <source>
        <dbReference type="EMBL" id="ETS75340.1"/>
    </source>
</evidence>
<dbReference type="AlphaFoldDB" id="W3WN50"/>
<dbReference type="HOGENOM" id="CLU_089703_0_0_1"/>
<reference evidence="3" key="1">
    <citation type="journal article" date="2015" name="BMC Genomics">
        <title>Genomic and transcriptomic analysis of the endophytic fungus Pestalotiopsis fici reveals its lifestyle and high potential for synthesis of natural products.</title>
        <authorList>
            <person name="Wang X."/>
            <person name="Zhang X."/>
            <person name="Liu L."/>
            <person name="Xiang M."/>
            <person name="Wang W."/>
            <person name="Sun X."/>
            <person name="Che Y."/>
            <person name="Guo L."/>
            <person name="Liu G."/>
            <person name="Guo L."/>
            <person name="Wang C."/>
            <person name="Yin W.B."/>
            <person name="Stadler M."/>
            <person name="Zhang X."/>
            <person name="Liu X."/>
        </authorList>
    </citation>
    <scope>NUCLEOTIDE SEQUENCE [LARGE SCALE GENOMIC DNA]</scope>
    <source>
        <strain evidence="3">W106-1 / CGMCC3.15140</strain>
    </source>
</reference>
<dbReference type="eggNOG" id="ENOG502RR87">
    <property type="taxonomic scope" value="Eukaryota"/>
</dbReference>
<protein>
    <recommendedName>
        <fullName evidence="1">PPPDE domain-containing protein</fullName>
    </recommendedName>
</protein>
<feature type="domain" description="PPPDE" evidence="1">
    <location>
        <begin position="92"/>
        <end position="272"/>
    </location>
</feature>
<dbReference type="GO" id="GO:0008233">
    <property type="term" value="F:peptidase activity"/>
    <property type="evidence" value="ECO:0007669"/>
    <property type="project" value="InterPro"/>
</dbReference>
<dbReference type="OMA" id="CYCYDLM"/>
<dbReference type="RefSeq" id="XP_007839056.1">
    <property type="nucleotide sequence ID" value="XM_007840865.1"/>
</dbReference>
<organism evidence="2 3">
    <name type="scientific">Pestalotiopsis fici (strain W106-1 / CGMCC3.15140)</name>
    <dbReference type="NCBI Taxonomy" id="1229662"/>
    <lineage>
        <taxon>Eukaryota</taxon>
        <taxon>Fungi</taxon>
        <taxon>Dikarya</taxon>
        <taxon>Ascomycota</taxon>
        <taxon>Pezizomycotina</taxon>
        <taxon>Sordariomycetes</taxon>
        <taxon>Xylariomycetidae</taxon>
        <taxon>Amphisphaeriales</taxon>
        <taxon>Sporocadaceae</taxon>
        <taxon>Pestalotiopsis</taxon>
    </lineage>
</organism>
<dbReference type="KEGG" id="pfy:PFICI_12284"/>
<evidence type="ECO:0000259" key="1">
    <source>
        <dbReference type="PROSITE" id="PS51858"/>
    </source>
</evidence>
<dbReference type="OrthoDB" id="3727368at2759"/>
<dbReference type="EMBL" id="KI912118">
    <property type="protein sequence ID" value="ETS75340.1"/>
    <property type="molecule type" value="Genomic_DNA"/>
</dbReference>
<proteinExistence type="predicted"/>
<dbReference type="Proteomes" id="UP000030651">
    <property type="component" value="Unassembled WGS sequence"/>
</dbReference>
<sequence length="286" mass="32263">MGFDVLAKLSNASQAAEGFVKKKWDEHKLRDAGKAAQAELNRRIDERNQYLQLITAKRTGSSAQDMPPLTCNPADPHKAVFLVTIPITFGRFKLSKNSYSLLAKLSPAASIDGVNHWALAVIDRGLNPCFFYELMSDDLAINALGKNQFRFDEVTPDFIETWTSCYYVGETIKTHEQIEKMGAEHLALHPRYNLLNSNCQDMVEILVKQLCEGRTISQGKLREELSAISPKIALDLMVGRFRSRVDTFGENADPEMIKDNDVEVQKEMDMIDVLWSRVRGKPISPK</sequence>
<gene>
    <name evidence="2" type="ORF">PFICI_12284</name>
</gene>
<accession>W3WN50</accession>